<feature type="transmembrane region" description="Helical" evidence="1">
    <location>
        <begin position="12"/>
        <end position="30"/>
    </location>
</feature>
<reference evidence="2 3" key="1">
    <citation type="submission" date="2017-12" db="EMBL/GenBank/DDBJ databases">
        <title>Taxonomic description and draft genome of Pradoshia cofamensis Gen. nov., sp. nov., a thermotolerant bacillale isolated from anterior gut of earthworm Eisenia fetida.</title>
        <authorList>
            <person name="Saha T."/>
            <person name="Chakraborty R."/>
        </authorList>
    </citation>
    <scope>NUCLEOTIDE SEQUENCE [LARGE SCALE GENOMIC DNA]</scope>
    <source>
        <strain evidence="2 3">EAG3</strain>
    </source>
</reference>
<sequence>MNRRVLKDTKTILAFTIAFVLEIIGIVLALKNDDAWVAFVIFGMFLTFYGANRADRLYREN</sequence>
<feature type="transmembrane region" description="Helical" evidence="1">
    <location>
        <begin position="36"/>
        <end position="52"/>
    </location>
</feature>
<dbReference type="EMBL" id="PKOZ01000003">
    <property type="protein sequence ID" value="PQD95657.1"/>
    <property type="molecule type" value="Genomic_DNA"/>
</dbReference>
<dbReference type="RefSeq" id="WP_104848804.1">
    <property type="nucleotide sequence ID" value="NZ_PKOZ01000003.1"/>
</dbReference>
<organism evidence="2 3">
    <name type="scientific">Pradoshia eiseniae</name>
    <dbReference type="NCBI Taxonomy" id="2064768"/>
    <lineage>
        <taxon>Bacteria</taxon>
        <taxon>Bacillati</taxon>
        <taxon>Bacillota</taxon>
        <taxon>Bacilli</taxon>
        <taxon>Bacillales</taxon>
        <taxon>Bacillaceae</taxon>
        <taxon>Pradoshia</taxon>
    </lineage>
</organism>
<dbReference type="OrthoDB" id="2940849at2"/>
<proteinExistence type="predicted"/>
<evidence type="ECO:0000313" key="2">
    <source>
        <dbReference type="EMBL" id="PQD95657.1"/>
    </source>
</evidence>
<dbReference type="AlphaFoldDB" id="A0A2S7N0Y0"/>
<gene>
    <name evidence="2" type="ORF">CYL18_07115</name>
</gene>
<protein>
    <submittedName>
        <fullName evidence="2">Uncharacterized protein</fullName>
    </submittedName>
</protein>
<evidence type="ECO:0000313" key="3">
    <source>
        <dbReference type="Proteomes" id="UP000239663"/>
    </source>
</evidence>
<evidence type="ECO:0000256" key="1">
    <source>
        <dbReference type="SAM" id="Phobius"/>
    </source>
</evidence>
<comment type="caution">
    <text evidence="2">The sequence shown here is derived from an EMBL/GenBank/DDBJ whole genome shotgun (WGS) entry which is preliminary data.</text>
</comment>
<dbReference type="Proteomes" id="UP000239663">
    <property type="component" value="Unassembled WGS sequence"/>
</dbReference>
<accession>A0A2S7N0Y0</accession>
<keyword evidence="3" id="KW-1185">Reference proteome</keyword>
<keyword evidence="1" id="KW-0812">Transmembrane</keyword>
<keyword evidence="1" id="KW-0472">Membrane</keyword>
<name>A0A2S7N0Y0_9BACI</name>
<keyword evidence="1" id="KW-1133">Transmembrane helix</keyword>